<dbReference type="AlphaFoldDB" id="A0AAE3VDX4"/>
<name>A0AAE3VDX4_9BACT</name>
<feature type="region of interest" description="Disordered" evidence="1">
    <location>
        <begin position="86"/>
        <end position="124"/>
    </location>
</feature>
<accession>A0AAE3VDX4</accession>
<reference evidence="3" key="1">
    <citation type="submission" date="2023-07" db="EMBL/GenBank/DDBJ databases">
        <title>Genomic Encyclopedia of Type Strains, Phase IV (KMG-IV): sequencing the most valuable type-strain genomes for metagenomic binning, comparative biology and taxonomic classification.</title>
        <authorList>
            <person name="Goeker M."/>
        </authorList>
    </citation>
    <scope>NUCLEOTIDE SEQUENCE</scope>
    <source>
        <strain evidence="3">DSM 24202</strain>
    </source>
</reference>
<keyword evidence="2" id="KW-1133">Transmembrane helix</keyword>
<dbReference type="Proteomes" id="UP001238163">
    <property type="component" value="Unassembled WGS sequence"/>
</dbReference>
<keyword evidence="2" id="KW-0472">Membrane</keyword>
<comment type="caution">
    <text evidence="3">The sequence shown here is derived from an EMBL/GenBank/DDBJ whole genome shotgun (WGS) entry which is preliminary data.</text>
</comment>
<keyword evidence="4" id="KW-1185">Reference proteome</keyword>
<protein>
    <submittedName>
        <fullName evidence="3">Uncharacterized protein</fullName>
    </submittedName>
</protein>
<organism evidence="3 4">
    <name type="scientific">Oligosphaera ethanolica</name>
    <dbReference type="NCBI Taxonomy" id="760260"/>
    <lineage>
        <taxon>Bacteria</taxon>
        <taxon>Pseudomonadati</taxon>
        <taxon>Lentisphaerota</taxon>
        <taxon>Oligosphaeria</taxon>
        <taxon>Oligosphaerales</taxon>
        <taxon>Oligosphaeraceae</taxon>
        <taxon>Oligosphaera</taxon>
    </lineage>
</organism>
<keyword evidence="2" id="KW-0812">Transmembrane</keyword>
<dbReference type="EMBL" id="JAUSVL010000001">
    <property type="protein sequence ID" value="MDQ0288723.1"/>
    <property type="molecule type" value="Genomic_DNA"/>
</dbReference>
<evidence type="ECO:0000313" key="3">
    <source>
        <dbReference type="EMBL" id="MDQ0288723.1"/>
    </source>
</evidence>
<dbReference type="RefSeq" id="WP_307260058.1">
    <property type="nucleotide sequence ID" value="NZ_JAUSVL010000001.1"/>
</dbReference>
<sequence length="212" mass="23147">MKNVVEKLKQEWERAILMAIALLVLLVLLFAAYNTLKDNGGSTGQGSSLPALPNYFDTSTFSFVKPVKDLPPGVNPMVFRRQLTIPKAPETPKQGGGTPPKQGGTAVAQPPKQGDKPSVPDKKEPPWVITVKYRGLYKGITGKEMAFIDAKNSKGNKQAQSVGRKFYLPANGRVFNAMTVRSFDAQRVVLSYGKGKEVALELGKEKKVTIDE</sequence>
<evidence type="ECO:0000256" key="1">
    <source>
        <dbReference type="SAM" id="MobiDB-lite"/>
    </source>
</evidence>
<gene>
    <name evidence="3" type="ORF">J3R75_000830</name>
</gene>
<feature type="compositionally biased region" description="Basic and acidic residues" evidence="1">
    <location>
        <begin position="113"/>
        <end position="124"/>
    </location>
</feature>
<evidence type="ECO:0000256" key="2">
    <source>
        <dbReference type="SAM" id="Phobius"/>
    </source>
</evidence>
<evidence type="ECO:0000313" key="4">
    <source>
        <dbReference type="Proteomes" id="UP001238163"/>
    </source>
</evidence>
<feature type="transmembrane region" description="Helical" evidence="2">
    <location>
        <begin position="12"/>
        <end position="33"/>
    </location>
</feature>
<proteinExistence type="predicted"/>